<feature type="transmembrane region" description="Helical" evidence="7">
    <location>
        <begin position="49"/>
        <end position="74"/>
    </location>
</feature>
<dbReference type="Gene3D" id="1.20.1720.10">
    <property type="entry name" value="Multidrug resistance protein D"/>
    <property type="match status" value="1"/>
</dbReference>
<comment type="caution">
    <text evidence="9">The sequence shown here is derived from an EMBL/GenBank/DDBJ whole genome shotgun (WGS) entry which is preliminary data.</text>
</comment>
<dbReference type="InterPro" id="IPR036259">
    <property type="entry name" value="MFS_trans_sf"/>
</dbReference>
<evidence type="ECO:0000313" key="9">
    <source>
        <dbReference type="EMBL" id="GAA3777212.1"/>
    </source>
</evidence>
<comment type="subcellular location">
    <subcellularLocation>
        <location evidence="1">Cell membrane</location>
        <topology evidence="1">Multi-pass membrane protein</topology>
    </subcellularLocation>
</comment>
<keyword evidence="6" id="KW-0046">Antibiotic resistance</keyword>
<evidence type="ECO:0000259" key="8">
    <source>
        <dbReference type="PROSITE" id="PS50850"/>
    </source>
</evidence>
<protein>
    <recommendedName>
        <fullName evidence="8">Major facilitator superfamily (MFS) profile domain-containing protein</fullName>
    </recommendedName>
</protein>
<dbReference type="Proteomes" id="UP001501009">
    <property type="component" value="Unassembled WGS sequence"/>
</dbReference>
<organism evidence="9 10">
    <name type="scientific">Streptomyces coacervatus</name>
    <dbReference type="NCBI Taxonomy" id="647381"/>
    <lineage>
        <taxon>Bacteria</taxon>
        <taxon>Bacillati</taxon>
        <taxon>Actinomycetota</taxon>
        <taxon>Actinomycetes</taxon>
        <taxon>Kitasatosporales</taxon>
        <taxon>Streptomycetaceae</taxon>
        <taxon>Streptomyces</taxon>
    </lineage>
</organism>
<sequence>MVDGYALMFAALLLSAGSLTDRVGARQAFGAGLVVFTAASAACGFAPDLVVLVVARLVQGAGAAVIVPASLALIREAFPDSAQRARAISVWAMGGFGGRRGRPGAGRRTE</sequence>
<dbReference type="SUPFAM" id="SSF103473">
    <property type="entry name" value="MFS general substrate transporter"/>
    <property type="match status" value="1"/>
</dbReference>
<dbReference type="EMBL" id="BAABDE010000005">
    <property type="protein sequence ID" value="GAA3777212.1"/>
    <property type="molecule type" value="Genomic_DNA"/>
</dbReference>
<keyword evidence="5 7" id="KW-0472">Membrane</keyword>
<evidence type="ECO:0000256" key="3">
    <source>
        <dbReference type="ARBA" id="ARBA00022692"/>
    </source>
</evidence>
<evidence type="ECO:0000256" key="4">
    <source>
        <dbReference type="ARBA" id="ARBA00022989"/>
    </source>
</evidence>
<dbReference type="InterPro" id="IPR020846">
    <property type="entry name" value="MFS_dom"/>
</dbReference>
<dbReference type="PANTHER" id="PTHR42718">
    <property type="entry name" value="MAJOR FACILITATOR SUPERFAMILY MULTIDRUG TRANSPORTER MFSC"/>
    <property type="match status" value="1"/>
</dbReference>
<evidence type="ECO:0000256" key="7">
    <source>
        <dbReference type="SAM" id="Phobius"/>
    </source>
</evidence>
<keyword evidence="10" id="KW-1185">Reference proteome</keyword>
<evidence type="ECO:0000313" key="10">
    <source>
        <dbReference type="Proteomes" id="UP001501009"/>
    </source>
</evidence>
<evidence type="ECO:0000256" key="5">
    <source>
        <dbReference type="ARBA" id="ARBA00023136"/>
    </source>
</evidence>
<dbReference type="PANTHER" id="PTHR42718:SF9">
    <property type="entry name" value="MAJOR FACILITATOR SUPERFAMILY MULTIDRUG TRANSPORTER MFSC"/>
    <property type="match status" value="1"/>
</dbReference>
<feature type="domain" description="Major facilitator superfamily (MFS) profile" evidence="8">
    <location>
        <begin position="1"/>
        <end position="110"/>
    </location>
</feature>
<gene>
    <name evidence="9" type="ORF">GCM10022403_009970</name>
</gene>
<proteinExistence type="predicted"/>
<keyword evidence="2" id="KW-0813">Transport</keyword>
<accession>A0ABP7GYG4</accession>
<reference evidence="10" key="1">
    <citation type="journal article" date="2019" name="Int. J. Syst. Evol. Microbiol.">
        <title>The Global Catalogue of Microorganisms (GCM) 10K type strain sequencing project: providing services to taxonomists for standard genome sequencing and annotation.</title>
        <authorList>
            <consortium name="The Broad Institute Genomics Platform"/>
            <consortium name="The Broad Institute Genome Sequencing Center for Infectious Disease"/>
            <person name="Wu L."/>
            <person name="Ma J."/>
        </authorList>
    </citation>
    <scope>NUCLEOTIDE SEQUENCE [LARGE SCALE GENOMIC DNA]</scope>
    <source>
        <strain evidence="10">JCM 17138</strain>
    </source>
</reference>
<name>A0ABP7GYG4_9ACTN</name>
<evidence type="ECO:0000256" key="2">
    <source>
        <dbReference type="ARBA" id="ARBA00022448"/>
    </source>
</evidence>
<dbReference type="Pfam" id="PF07690">
    <property type="entry name" value="MFS_1"/>
    <property type="match status" value="1"/>
</dbReference>
<evidence type="ECO:0000256" key="6">
    <source>
        <dbReference type="ARBA" id="ARBA00023251"/>
    </source>
</evidence>
<keyword evidence="4 7" id="KW-1133">Transmembrane helix</keyword>
<evidence type="ECO:0000256" key="1">
    <source>
        <dbReference type="ARBA" id="ARBA00004651"/>
    </source>
</evidence>
<dbReference type="InterPro" id="IPR011701">
    <property type="entry name" value="MFS"/>
</dbReference>
<dbReference type="PROSITE" id="PS50850">
    <property type="entry name" value="MFS"/>
    <property type="match status" value="1"/>
</dbReference>
<keyword evidence="3 7" id="KW-0812">Transmembrane</keyword>